<organism evidence="1 2">
    <name type="scientific">Streptomyces niveiscabiei</name>
    <dbReference type="NCBI Taxonomy" id="164115"/>
    <lineage>
        <taxon>Bacteria</taxon>
        <taxon>Bacillati</taxon>
        <taxon>Actinomycetota</taxon>
        <taxon>Actinomycetes</taxon>
        <taxon>Kitasatosporales</taxon>
        <taxon>Streptomycetaceae</taxon>
        <taxon>Streptomyces</taxon>
    </lineage>
</organism>
<dbReference type="EMBL" id="JBJVNI010000009">
    <property type="protein sequence ID" value="MFM9610575.1"/>
    <property type="molecule type" value="Genomic_DNA"/>
</dbReference>
<dbReference type="Proteomes" id="UP001631957">
    <property type="component" value="Unassembled WGS sequence"/>
</dbReference>
<proteinExistence type="predicted"/>
<name>A0ABW9HUC1_9ACTN</name>
<dbReference type="InterPro" id="IPR011008">
    <property type="entry name" value="Dimeric_a/b-barrel"/>
</dbReference>
<dbReference type="Gene3D" id="3.30.70.920">
    <property type="match status" value="1"/>
</dbReference>
<protein>
    <recommendedName>
        <fullName evidence="3">AsnC family transcriptional regulator</fullName>
    </recommendedName>
</protein>
<evidence type="ECO:0008006" key="3">
    <source>
        <dbReference type="Google" id="ProtNLM"/>
    </source>
</evidence>
<evidence type="ECO:0000313" key="1">
    <source>
        <dbReference type="EMBL" id="MFM9610575.1"/>
    </source>
</evidence>
<reference evidence="1 2" key="1">
    <citation type="submission" date="2024-12" db="EMBL/GenBank/DDBJ databases">
        <title>Forecasting of Potato common scab and diversities of Pathogenic streptomyces spp. in china.</title>
        <authorList>
            <person name="Handique U."/>
            <person name="Wu J."/>
        </authorList>
    </citation>
    <scope>NUCLEOTIDE SEQUENCE [LARGE SCALE GENOMIC DNA]</scope>
    <source>
        <strain evidence="1 2">ZRIMU1530</strain>
    </source>
</reference>
<keyword evidence="2" id="KW-1185">Reference proteome</keyword>
<gene>
    <name evidence="1" type="ORF">ACKI18_17910</name>
</gene>
<dbReference type="RefSeq" id="WP_409121751.1">
    <property type="nucleotide sequence ID" value="NZ_JBJVNI010000009.1"/>
</dbReference>
<comment type="caution">
    <text evidence="1">The sequence shown here is derived from an EMBL/GenBank/DDBJ whole genome shotgun (WGS) entry which is preliminary data.</text>
</comment>
<accession>A0ABW9HUC1</accession>
<dbReference type="SUPFAM" id="SSF54909">
    <property type="entry name" value="Dimeric alpha+beta barrel"/>
    <property type="match status" value="1"/>
</dbReference>
<sequence>MSATTLRRRVRSLLASRLHLRCDLARPLSGWPLSAVYFASVPAPYVERTTRVLAGVREVRMCAITAGPANLLVDVWLRDLRDVHVFEAYVAGKLPRLTVVDRSVVLRTVKHMGRLLDRGGRCVGVVPLRSPA</sequence>
<evidence type="ECO:0000313" key="2">
    <source>
        <dbReference type="Proteomes" id="UP001631957"/>
    </source>
</evidence>